<dbReference type="CDD" id="cd00865">
    <property type="entry name" value="PEBP_bact_arch"/>
    <property type="match status" value="1"/>
</dbReference>
<comment type="similarity">
    <text evidence="1">Belongs to the UPF0098 family.</text>
</comment>
<dbReference type="SUPFAM" id="SSF49777">
    <property type="entry name" value="PEBP-like"/>
    <property type="match status" value="1"/>
</dbReference>
<keyword evidence="4" id="KW-1185">Reference proteome</keyword>
<evidence type="ECO:0000313" key="4">
    <source>
        <dbReference type="Proteomes" id="UP000661607"/>
    </source>
</evidence>
<dbReference type="NCBIfam" id="TIGR00481">
    <property type="entry name" value="YbhB/YbcL family Raf kinase inhibitor-like protein"/>
    <property type="match status" value="1"/>
</dbReference>
<proteinExistence type="inferred from homology"/>
<feature type="region of interest" description="Disordered" evidence="2">
    <location>
        <begin position="1"/>
        <end position="21"/>
    </location>
</feature>
<sequence length="135" mass="14455">MIPRDHSHEAGDVSPQLQWSDVPDGSAELALVCEDPDAPSGTFTHWLVAGIPPDTTQMEAGAELKAYVVGRNDFGRQGYGGPHPPPGDDPHRYFFRLYALSAPTDLSDGFSAEDLRRATEGTVLASGTLVGTYGR</sequence>
<dbReference type="InterPro" id="IPR008914">
    <property type="entry name" value="PEBP"/>
</dbReference>
<feature type="compositionally biased region" description="Basic and acidic residues" evidence="2">
    <location>
        <begin position="1"/>
        <end position="11"/>
    </location>
</feature>
<dbReference type="InterPro" id="IPR005247">
    <property type="entry name" value="YbhB_YbcL/LppC-like"/>
</dbReference>
<dbReference type="InterPro" id="IPR036610">
    <property type="entry name" value="PEBP-like_sf"/>
</dbReference>
<dbReference type="PANTHER" id="PTHR30289">
    <property type="entry name" value="UNCHARACTERIZED PROTEIN YBCL-RELATED"/>
    <property type="match status" value="1"/>
</dbReference>
<evidence type="ECO:0000256" key="1">
    <source>
        <dbReference type="ARBA" id="ARBA00007120"/>
    </source>
</evidence>
<keyword evidence="3" id="KW-0649">Protein kinase inhibitor</keyword>
<dbReference type="PANTHER" id="PTHR30289:SF1">
    <property type="entry name" value="PEBP (PHOSPHATIDYLETHANOLAMINE-BINDING PROTEIN) FAMILY PROTEIN"/>
    <property type="match status" value="1"/>
</dbReference>
<dbReference type="Proteomes" id="UP000661607">
    <property type="component" value="Unassembled WGS sequence"/>
</dbReference>
<comment type="caution">
    <text evidence="3">The sequence shown here is derived from an EMBL/GenBank/DDBJ whole genome shotgun (WGS) entry which is preliminary data.</text>
</comment>
<name>A0ABR9KB50_9ACTN</name>
<dbReference type="EMBL" id="JADBEF010000001">
    <property type="protein sequence ID" value="MBE1559248.1"/>
    <property type="molecule type" value="Genomic_DNA"/>
</dbReference>
<dbReference type="Pfam" id="PF01161">
    <property type="entry name" value="PBP"/>
    <property type="match status" value="1"/>
</dbReference>
<reference evidence="3 4" key="1">
    <citation type="submission" date="2020-10" db="EMBL/GenBank/DDBJ databases">
        <title>Sequencing the genomes of 1000 actinobacteria strains.</title>
        <authorList>
            <person name="Klenk H.-P."/>
        </authorList>
    </citation>
    <scope>NUCLEOTIDE SEQUENCE [LARGE SCALE GENOMIC DNA]</scope>
    <source>
        <strain evidence="3 4">DSM 43748</strain>
    </source>
</reference>
<organism evidence="3 4">
    <name type="scientific">Nonomuraea africana</name>
    <dbReference type="NCBI Taxonomy" id="46171"/>
    <lineage>
        <taxon>Bacteria</taxon>
        <taxon>Bacillati</taxon>
        <taxon>Actinomycetota</taxon>
        <taxon>Actinomycetes</taxon>
        <taxon>Streptosporangiales</taxon>
        <taxon>Streptosporangiaceae</taxon>
        <taxon>Nonomuraea</taxon>
    </lineage>
</organism>
<evidence type="ECO:0000313" key="3">
    <source>
        <dbReference type="EMBL" id="MBE1559248.1"/>
    </source>
</evidence>
<dbReference type="Gene3D" id="3.90.280.10">
    <property type="entry name" value="PEBP-like"/>
    <property type="match status" value="1"/>
</dbReference>
<gene>
    <name evidence="3" type="ORF">H4W81_002027</name>
</gene>
<dbReference type="GO" id="GO:0004860">
    <property type="term" value="F:protein kinase inhibitor activity"/>
    <property type="evidence" value="ECO:0007669"/>
    <property type="project" value="UniProtKB-KW"/>
</dbReference>
<accession>A0ABR9KB50</accession>
<dbReference type="RefSeq" id="WP_225958533.1">
    <property type="nucleotide sequence ID" value="NZ_BAAASY010000001.1"/>
</dbReference>
<evidence type="ECO:0000256" key="2">
    <source>
        <dbReference type="SAM" id="MobiDB-lite"/>
    </source>
</evidence>
<protein>
    <submittedName>
        <fullName evidence="3">Raf kinase inhibitor-like YbhB/YbcL family protein</fullName>
    </submittedName>
</protein>